<evidence type="ECO:0000313" key="2">
    <source>
        <dbReference type="EnsemblProtists" id="PYU1_T011630"/>
    </source>
</evidence>
<feature type="transmembrane region" description="Helical" evidence="1">
    <location>
        <begin position="584"/>
        <end position="603"/>
    </location>
</feature>
<evidence type="ECO:0000256" key="1">
    <source>
        <dbReference type="SAM" id="Phobius"/>
    </source>
</evidence>
<feature type="transmembrane region" description="Helical" evidence="1">
    <location>
        <begin position="615"/>
        <end position="639"/>
    </location>
</feature>
<keyword evidence="1" id="KW-0472">Membrane</keyword>
<dbReference type="EMBL" id="GL376611">
    <property type="status" value="NOT_ANNOTATED_CDS"/>
    <property type="molecule type" value="Genomic_DNA"/>
</dbReference>
<accession>K3X331</accession>
<dbReference type="Proteomes" id="UP000019132">
    <property type="component" value="Unassembled WGS sequence"/>
</dbReference>
<name>K3X331_GLOUD</name>
<dbReference type="AlphaFoldDB" id="K3X331"/>
<evidence type="ECO:0000313" key="3">
    <source>
        <dbReference type="Proteomes" id="UP000019132"/>
    </source>
</evidence>
<reference evidence="2" key="3">
    <citation type="submission" date="2015-02" db="UniProtKB">
        <authorList>
            <consortium name="EnsemblProtists"/>
        </authorList>
    </citation>
    <scope>IDENTIFICATION</scope>
    <source>
        <strain evidence="2">DAOM BR144</strain>
    </source>
</reference>
<keyword evidence="1" id="KW-1133">Transmembrane helix</keyword>
<protein>
    <submittedName>
        <fullName evidence="2">Uncharacterized protein</fullName>
    </submittedName>
</protein>
<dbReference type="eggNOG" id="ENOG502SI0M">
    <property type="taxonomic scope" value="Eukaryota"/>
</dbReference>
<feature type="transmembrane region" description="Helical" evidence="1">
    <location>
        <begin position="387"/>
        <end position="404"/>
    </location>
</feature>
<sequence>MASAKHSERLRFRSVNRLEAIPSDWQLPANDIDECIDFSRSRCVFSLISLFLLATDIPRTGLGIKNVYQYFPNKEGPSVAVYFGPWAYPVAHIWQNTTSSVVQFAGAKGTNAINTAKLWSYKYDTTSIGLRGIGQLLHLPAQYREPPGDYQTILDLATTYTFLDNLASKVQDQLSAQVADDTIHPQQQGYFAFETQHFWIDRLHHYLYRFTKANTRWRMHSVFTYKKHTEQPAESLNICSSVTRARRPIFCDRPVRWMCTHPINASRPKVPISDHIDLRLLSLQRKHPGLRLDLTVFTTFNPSTSSTSGISAYFQTEVLEIVMLTRGQNCSVQNVSESADSNVNQNGSIPKCRTVFVDDYRYERSVIESNISEWYPFTATLRGIAQLYVWIRLVLLFAVTFHTSHDRHPLTWDRLVSTLKTLSKIPFQVVVYGSLFPVVCYVLAHYIDCSFVDVFLETYWTTVNGTTKFDIMTFIRHASLQMRNVWILALFMKAMIFFQTHVLLWRPHNGIQGVRGLAISLSCALSVFGPYRSLAFRDTSILATFTTSGISGGHNGGNIMSHVQARSSSLFNVSMEGFAKDMKMTLMAVWAVLAIAIVLKAIVTRLRPGSHSGVLFRSSIIVPYSAGLLWPTTALSACFRVSTARPKKDITPSLNVARVAPTSIVPNTQQKKRRGGFTRATIYSRHNSISNSVFESLGVDNGGAETNESSLHDCALRFETRTREINSIVRLMNIAMMTDPWTYARLRVLGVQVYFYESTQLLQQRYASMRTESVSPLFQPQSSESLRTQSSNNRATLHHIFLLPCSPEKILEWTGYGSDEYRLVGIMSSRDLPWSVLLQCG</sequence>
<feature type="transmembrane region" description="Helical" evidence="1">
    <location>
        <begin position="425"/>
        <end position="447"/>
    </location>
</feature>
<reference evidence="3" key="2">
    <citation type="submission" date="2010-04" db="EMBL/GenBank/DDBJ databases">
        <authorList>
            <person name="Buell R."/>
            <person name="Hamilton J."/>
            <person name="Hostetler J."/>
        </authorList>
    </citation>
    <scope>NUCLEOTIDE SEQUENCE [LARGE SCALE GENOMIC DNA]</scope>
    <source>
        <strain evidence="3">DAOM:BR144</strain>
    </source>
</reference>
<reference evidence="3" key="1">
    <citation type="journal article" date="2010" name="Genome Biol.">
        <title>Genome sequence of the necrotrophic plant pathogen Pythium ultimum reveals original pathogenicity mechanisms and effector repertoire.</title>
        <authorList>
            <person name="Levesque C.A."/>
            <person name="Brouwer H."/>
            <person name="Cano L."/>
            <person name="Hamilton J.P."/>
            <person name="Holt C."/>
            <person name="Huitema E."/>
            <person name="Raffaele S."/>
            <person name="Robideau G.P."/>
            <person name="Thines M."/>
            <person name="Win J."/>
            <person name="Zerillo M.M."/>
            <person name="Beakes G.W."/>
            <person name="Boore J.L."/>
            <person name="Busam D."/>
            <person name="Dumas B."/>
            <person name="Ferriera S."/>
            <person name="Fuerstenberg S.I."/>
            <person name="Gachon C.M."/>
            <person name="Gaulin E."/>
            <person name="Govers F."/>
            <person name="Grenville-Briggs L."/>
            <person name="Horner N."/>
            <person name="Hostetler J."/>
            <person name="Jiang R.H."/>
            <person name="Johnson J."/>
            <person name="Krajaejun T."/>
            <person name="Lin H."/>
            <person name="Meijer H.J."/>
            <person name="Moore B."/>
            <person name="Morris P."/>
            <person name="Phuntmart V."/>
            <person name="Puiu D."/>
            <person name="Shetty J."/>
            <person name="Stajich J.E."/>
            <person name="Tripathy S."/>
            <person name="Wawra S."/>
            <person name="van West P."/>
            <person name="Whitty B.R."/>
            <person name="Coutinho P.M."/>
            <person name="Henrissat B."/>
            <person name="Martin F."/>
            <person name="Thomas P.D."/>
            <person name="Tyler B.M."/>
            <person name="De Vries R.P."/>
            <person name="Kamoun S."/>
            <person name="Yandell M."/>
            <person name="Tisserat N."/>
            <person name="Buell C.R."/>
        </authorList>
    </citation>
    <scope>NUCLEOTIDE SEQUENCE</scope>
    <source>
        <strain evidence="3">DAOM:BR144</strain>
    </source>
</reference>
<dbReference type="InParanoid" id="K3X331"/>
<dbReference type="HOGENOM" id="CLU_010330_0_0_1"/>
<dbReference type="EnsemblProtists" id="PYU1_T011630">
    <property type="protein sequence ID" value="PYU1_T011630"/>
    <property type="gene ID" value="PYU1_G011604"/>
</dbReference>
<dbReference type="VEuPathDB" id="FungiDB:PYU1_G011604"/>
<organism evidence="2 3">
    <name type="scientific">Globisporangium ultimum (strain ATCC 200006 / CBS 805.95 / DAOM BR144)</name>
    <name type="common">Pythium ultimum</name>
    <dbReference type="NCBI Taxonomy" id="431595"/>
    <lineage>
        <taxon>Eukaryota</taxon>
        <taxon>Sar</taxon>
        <taxon>Stramenopiles</taxon>
        <taxon>Oomycota</taxon>
        <taxon>Peronosporomycetes</taxon>
        <taxon>Pythiales</taxon>
        <taxon>Pythiaceae</taxon>
        <taxon>Globisporangium</taxon>
    </lineage>
</organism>
<keyword evidence="1" id="KW-0812">Transmembrane</keyword>
<dbReference type="OMA" id="ITTCMAV"/>
<keyword evidence="3" id="KW-1185">Reference proteome</keyword>
<feature type="transmembrane region" description="Helical" evidence="1">
    <location>
        <begin position="485"/>
        <end position="505"/>
    </location>
</feature>
<proteinExistence type="predicted"/>